<dbReference type="OrthoDB" id="848707at2759"/>
<evidence type="ECO:0000313" key="3">
    <source>
        <dbReference type="Proteomes" id="UP000250235"/>
    </source>
</evidence>
<proteinExistence type="predicted"/>
<dbReference type="EMBL" id="KV016371">
    <property type="protein sequence ID" value="KZV19679.1"/>
    <property type="molecule type" value="Genomic_DNA"/>
</dbReference>
<organism evidence="2 3">
    <name type="scientific">Dorcoceras hygrometricum</name>
    <dbReference type="NCBI Taxonomy" id="472368"/>
    <lineage>
        <taxon>Eukaryota</taxon>
        <taxon>Viridiplantae</taxon>
        <taxon>Streptophyta</taxon>
        <taxon>Embryophyta</taxon>
        <taxon>Tracheophyta</taxon>
        <taxon>Spermatophyta</taxon>
        <taxon>Magnoliopsida</taxon>
        <taxon>eudicotyledons</taxon>
        <taxon>Gunneridae</taxon>
        <taxon>Pentapetalae</taxon>
        <taxon>asterids</taxon>
        <taxon>lamiids</taxon>
        <taxon>Lamiales</taxon>
        <taxon>Gesneriaceae</taxon>
        <taxon>Didymocarpoideae</taxon>
        <taxon>Trichosporeae</taxon>
        <taxon>Loxocarpinae</taxon>
        <taxon>Dorcoceras</taxon>
    </lineage>
</organism>
<gene>
    <name evidence="2" type="ORF">F511_34396</name>
</gene>
<reference evidence="2 3" key="1">
    <citation type="journal article" date="2015" name="Proc. Natl. Acad. Sci. U.S.A.">
        <title>The resurrection genome of Boea hygrometrica: A blueprint for survival of dehydration.</title>
        <authorList>
            <person name="Xiao L."/>
            <person name="Yang G."/>
            <person name="Zhang L."/>
            <person name="Yang X."/>
            <person name="Zhao S."/>
            <person name="Ji Z."/>
            <person name="Zhou Q."/>
            <person name="Hu M."/>
            <person name="Wang Y."/>
            <person name="Chen M."/>
            <person name="Xu Y."/>
            <person name="Jin H."/>
            <person name="Xiao X."/>
            <person name="Hu G."/>
            <person name="Bao F."/>
            <person name="Hu Y."/>
            <person name="Wan P."/>
            <person name="Li L."/>
            <person name="Deng X."/>
            <person name="Kuang T."/>
            <person name="Xiang C."/>
            <person name="Zhu J.K."/>
            <person name="Oliver M.J."/>
            <person name="He Y."/>
        </authorList>
    </citation>
    <scope>NUCLEOTIDE SEQUENCE [LARGE SCALE GENOMIC DNA]</scope>
    <source>
        <strain evidence="3">cv. XS01</strain>
    </source>
</reference>
<accession>A0A2Z7AKC6</accession>
<dbReference type="Proteomes" id="UP000250235">
    <property type="component" value="Unassembled WGS sequence"/>
</dbReference>
<keyword evidence="3" id="KW-1185">Reference proteome</keyword>
<name>A0A2Z7AKC6_9LAMI</name>
<sequence length="320" mass="35501">MALVFVKNALQVNFELEQNTVISTIRGSSVAIFEEMFVGICQSPTEGIVVLSELPERLVAHMRMEFSESMVPVHSSCNKKEMKEEYRLLNDIIAKALTAKAGSFDAVIQSHFDLMVDIMGGFKINWSKILFRIMKAMVVPSTKQAHAFAVQLSLLLEGVPSLKLGESKALPSLKILSVKSVNTYVAKNKSAQAELVEEKNQVKENYYWESRCEANRPNSDGVSSEEKINLLEDSDSKYAKPLPKDIKVSAPVALAVTTLSQLKAVGMRIAPPGEAVEEQKNMCWETINTKRRLFTVDGGRSVNQVHDRNRSPSNQPALEG</sequence>
<evidence type="ECO:0000256" key="1">
    <source>
        <dbReference type="SAM" id="MobiDB-lite"/>
    </source>
</evidence>
<protein>
    <submittedName>
        <fullName evidence="2">Uncharacterized protein</fullName>
    </submittedName>
</protein>
<evidence type="ECO:0000313" key="2">
    <source>
        <dbReference type="EMBL" id="KZV19679.1"/>
    </source>
</evidence>
<feature type="compositionally biased region" description="Polar residues" evidence="1">
    <location>
        <begin position="311"/>
        <end position="320"/>
    </location>
</feature>
<dbReference type="AlphaFoldDB" id="A0A2Z7AKC6"/>
<feature type="region of interest" description="Disordered" evidence="1">
    <location>
        <begin position="299"/>
        <end position="320"/>
    </location>
</feature>